<dbReference type="SUPFAM" id="SSF46689">
    <property type="entry name" value="Homeodomain-like"/>
    <property type="match status" value="2"/>
</dbReference>
<feature type="domain" description="HTH araC/xylS-type" evidence="4">
    <location>
        <begin position="202"/>
        <end position="300"/>
    </location>
</feature>
<keyword evidence="6" id="KW-1185">Reference proteome</keyword>
<keyword evidence="1" id="KW-0805">Transcription regulation</keyword>
<proteinExistence type="predicted"/>
<dbReference type="EMBL" id="QMEC01000236">
    <property type="protein sequence ID" value="NMF67193.1"/>
    <property type="molecule type" value="Genomic_DNA"/>
</dbReference>
<sequence>MSVIQHNYPRAIDFSQRDSLKQILVDSPVLTSYEVSWDTIHFLYHREPAHETPECQFKQHLISIYLKPFEARRWIHGRWCQENYQSGDLSLFPADQTAPKSQCDREDECIHLCLETPFFERVVYEAVNTNRLEIVPNFKFRDALIQQIGLELKTELESGGVESRLYAQSMATVLSVHLLRRYSTCQPIIKQYADGLPKWKLDRVLTYIQTHFDQDISLTELADLVEMSSHYFACLFKQSIGFSPHQYLIDCRIKRAKQLLREQKLSIVEICQQVGYQSQSYFTKVFRKHTGITPKKFRDSL</sequence>
<organism evidence="5 6">
    <name type="scientific">Brasilonema octagenarum UFV-OR1</name>
    <dbReference type="NCBI Taxonomy" id="417115"/>
    <lineage>
        <taxon>Bacteria</taxon>
        <taxon>Bacillati</taxon>
        <taxon>Cyanobacteriota</taxon>
        <taxon>Cyanophyceae</taxon>
        <taxon>Nostocales</taxon>
        <taxon>Scytonemataceae</taxon>
        <taxon>Brasilonema</taxon>
        <taxon>Octagenarum group</taxon>
    </lineage>
</organism>
<name>A0ABX1MEX4_9CYAN</name>
<evidence type="ECO:0000313" key="5">
    <source>
        <dbReference type="EMBL" id="NMF67193.1"/>
    </source>
</evidence>
<evidence type="ECO:0000259" key="4">
    <source>
        <dbReference type="PROSITE" id="PS01124"/>
    </source>
</evidence>
<accession>A0ABX1MEX4</accession>
<protein>
    <submittedName>
        <fullName evidence="5">AraC family transcriptional regulator</fullName>
    </submittedName>
</protein>
<dbReference type="Pfam" id="PF12833">
    <property type="entry name" value="HTH_18"/>
    <property type="match status" value="1"/>
</dbReference>
<evidence type="ECO:0000313" key="6">
    <source>
        <dbReference type="Proteomes" id="UP000762253"/>
    </source>
</evidence>
<keyword evidence="3" id="KW-0804">Transcription</keyword>
<dbReference type="InterPro" id="IPR020449">
    <property type="entry name" value="Tscrpt_reg_AraC-type_HTH"/>
</dbReference>
<dbReference type="PROSITE" id="PS01124">
    <property type="entry name" value="HTH_ARAC_FAMILY_2"/>
    <property type="match status" value="1"/>
</dbReference>
<evidence type="ECO:0000256" key="2">
    <source>
        <dbReference type="ARBA" id="ARBA00023125"/>
    </source>
</evidence>
<dbReference type="Proteomes" id="UP000762253">
    <property type="component" value="Unassembled WGS sequence"/>
</dbReference>
<comment type="caution">
    <text evidence="5">The sequence shown here is derived from an EMBL/GenBank/DDBJ whole genome shotgun (WGS) entry which is preliminary data.</text>
</comment>
<dbReference type="InterPro" id="IPR009057">
    <property type="entry name" value="Homeodomain-like_sf"/>
</dbReference>
<reference evidence="5 6" key="1">
    <citation type="submission" date="2018-06" db="EMBL/GenBank/DDBJ databases">
        <title>Comparative genomics of Brasilonema spp. strains.</title>
        <authorList>
            <person name="Alvarenga D.O."/>
            <person name="Fiore M.F."/>
            <person name="Varani A.M."/>
        </authorList>
    </citation>
    <scope>NUCLEOTIDE SEQUENCE [LARGE SCALE GENOMIC DNA]</scope>
    <source>
        <strain evidence="5 6">UFV-OR1</strain>
    </source>
</reference>
<dbReference type="PANTHER" id="PTHR46796:SF6">
    <property type="entry name" value="ARAC SUBFAMILY"/>
    <property type="match status" value="1"/>
</dbReference>
<dbReference type="InterPro" id="IPR018062">
    <property type="entry name" value="HTH_AraC-typ_CS"/>
</dbReference>
<dbReference type="PROSITE" id="PS00041">
    <property type="entry name" value="HTH_ARAC_FAMILY_1"/>
    <property type="match status" value="1"/>
</dbReference>
<dbReference type="InterPro" id="IPR050204">
    <property type="entry name" value="AraC_XylS_family_regulators"/>
</dbReference>
<dbReference type="SMART" id="SM00342">
    <property type="entry name" value="HTH_ARAC"/>
    <property type="match status" value="1"/>
</dbReference>
<gene>
    <name evidence="5" type="ORF">DP115_32425</name>
</gene>
<evidence type="ECO:0000256" key="3">
    <source>
        <dbReference type="ARBA" id="ARBA00023163"/>
    </source>
</evidence>
<dbReference type="InterPro" id="IPR018060">
    <property type="entry name" value="HTH_AraC"/>
</dbReference>
<dbReference type="PRINTS" id="PR00032">
    <property type="entry name" value="HTHARAC"/>
</dbReference>
<dbReference type="PANTHER" id="PTHR46796">
    <property type="entry name" value="HTH-TYPE TRANSCRIPTIONAL ACTIVATOR RHAS-RELATED"/>
    <property type="match status" value="1"/>
</dbReference>
<dbReference type="Gene3D" id="1.10.10.60">
    <property type="entry name" value="Homeodomain-like"/>
    <property type="match status" value="2"/>
</dbReference>
<keyword evidence="2" id="KW-0238">DNA-binding</keyword>
<evidence type="ECO:0000256" key="1">
    <source>
        <dbReference type="ARBA" id="ARBA00023015"/>
    </source>
</evidence>